<keyword evidence="4" id="KW-1003">Cell membrane</keyword>
<keyword evidence="6 13" id="KW-1133">Transmembrane helix</keyword>
<dbReference type="GO" id="GO:0015276">
    <property type="term" value="F:ligand-gated monoatomic ion channel activity"/>
    <property type="evidence" value="ECO:0007669"/>
    <property type="project" value="InterPro"/>
</dbReference>
<organism evidence="15 16">
    <name type="scientific">Argiope bruennichi</name>
    <name type="common">Wasp spider</name>
    <name type="synonym">Aranea bruennichi</name>
    <dbReference type="NCBI Taxonomy" id="94029"/>
    <lineage>
        <taxon>Eukaryota</taxon>
        <taxon>Metazoa</taxon>
        <taxon>Ecdysozoa</taxon>
        <taxon>Arthropoda</taxon>
        <taxon>Chelicerata</taxon>
        <taxon>Arachnida</taxon>
        <taxon>Araneae</taxon>
        <taxon>Araneomorphae</taxon>
        <taxon>Entelegynae</taxon>
        <taxon>Araneoidea</taxon>
        <taxon>Araneidae</taxon>
        <taxon>Argiope</taxon>
    </lineage>
</organism>
<keyword evidence="3" id="KW-0813">Transport</keyword>
<keyword evidence="10" id="KW-0325">Glycoprotein</keyword>
<dbReference type="Proteomes" id="UP000807504">
    <property type="component" value="Unassembled WGS sequence"/>
</dbReference>
<comment type="caution">
    <text evidence="15">The sequence shown here is derived from an EMBL/GenBank/DDBJ whole genome shotgun (WGS) entry which is preliminary data.</text>
</comment>
<evidence type="ECO:0000256" key="4">
    <source>
        <dbReference type="ARBA" id="ARBA00022475"/>
    </source>
</evidence>
<evidence type="ECO:0000313" key="15">
    <source>
        <dbReference type="EMBL" id="KAF8782460.1"/>
    </source>
</evidence>
<dbReference type="AlphaFoldDB" id="A0A8T0EWI3"/>
<keyword evidence="5 13" id="KW-0812">Transmembrane</keyword>
<dbReference type="GO" id="GO:0050906">
    <property type="term" value="P:detection of stimulus involved in sensory perception"/>
    <property type="evidence" value="ECO:0007669"/>
    <property type="project" value="UniProtKB-ARBA"/>
</dbReference>
<evidence type="ECO:0000256" key="5">
    <source>
        <dbReference type="ARBA" id="ARBA00022692"/>
    </source>
</evidence>
<protein>
    <submittedName>
        <fullName evidence="15">Glutamate receptor ionotropic like protein</fullName>
    </submittedName>
</protein>
<evidence type="ECO:0000256" key="9">
    <source>
        <dbReference type="ARBA" id="ARBA00023170"/>
    </source>
</evidence>
<dbReference type="InterPro" id="IPR001320">
    <property type="entry name" value="Iontro_rcpt_C"/>
</dbReference>
<keyword evidence="16" id="KW-1185">Reference proteome</keyword>
<dbReference type="Pfam" id="PF10613">
    <property type="entry name" value="Lig_chan-Glu_bd"/>
    <property type="match status" value="1"/>
</dbReference>
<comment type="similarity">
    <text evidence="2">Belongs to the glutamate-gated ion channel (TC 1.A.10.1) family.</text>
</comment>
<dbReference type="OMA" id="FANCPLF"/>
<dbReference type="Gene3D" id="1.10.287.70">
    <property type="match status" value="1"/>
</dbReference>
<evidence type="ECO:0000256" key="11">
    <source>
        <dbReference type="ARBA" id="ARBA00023286"/>
    </source>
</evidence>
<feature type="transmembrane region" description="Helical" evidence="13">
    <location>
        <begin position="185"/>
        <end position="214"/>
    </location>
</feature>
<evidence type="ECO:0000256" key="10">
    <source>
        <dbReference type="ARBA" id="ARBA00023180"/>
    </source>
</evidence>
<feature type="transmembrane region" description="Helical" evidence="13">
    <location>
        <begin position="377"/>
        <end position="402"/>
    </location>
</feature>
<dbReference type="InterPro" id="IPR019594">
    <property type="entry name" value="Glu/Gly-bd"/>
</dbReference>
<feature type="transmembrane region" description="Helical" evidence="13">
    <location>
        <begin position="133"/>
        <end position="150"/>
    </location>
</feature>
<accession>A0A8T0EWI3</accession>
<evidence type="ECO:0000256" key="6">
    <source>
        <dbReference type="ARBA" id="ARBA00022989"/>
    </source>
</evidence>
<proteinExistence type="inferred from homology"/>
<evidence type="ECO:0000259" key="14">
    <source>
        <dbReference type="SMART" id="SM00918"/>
    </source>
</evidence>
<dbReference type="Pfam" id="PF00060">
    <property type="entry name" value="Lig_chan"/>
    <property type="match status" value="1"/>
</dbReference>
<name>A0A8T0EWI3_ARGBR</name>
<reference evidence="15" key="1">
    <citation type="journal article" date="2020" name="bioRxiv">
        <title>Chromosome-level reference genome of the European wasp spider Argiope bruennichi: a resource for studies on range expansion and evolutionary adaptation.</title>
        <authorList>
            <person name="Sheffer M.M."/>
            <person name="Hoppe A."/>
            <person name="Krehenwinkel H."/>
            <person name="Uhl G."/>
            <person name="Kuss A.W."/>
            <person name="Jensen L."/>
            <person name="Jensen C."/>
            <person name="Gillespie R.G."/>
            <person name="Hoff K.J."/>
            <person name="Prost S."/>
        </authorList>
    </citation>
    <scope>NUCLEOTIDE SEQUENCE</scope>
</reference>
<keyword evidence="7" id="KW-0406">Ion transport</keyword>
<dbReference type="InterPro" id="IPR052192">
    <property type="entry name" value="Insect_Ionotropic_Sensory_Rcpt"/>
</dbReference>
<keyword evidence="12" id="KW-0407">Ion channel</keyword>
<evidence type="ECO:0000256" key="3">
    <source>
        <dbReference type="ARBA" id="ARBA00022448"/>
    </source>
</evidence>
<evidence type="ECO:0000256" key="13">
    <source>
        <dbReference type="SAM" id="Phobius"/>
    </source>
</evidence>
<keyword evidence="8 13" id="KW-0472">Membrane</keyword>
<dbReference type="GO" id="GO:0005886">
    <property type="term" value="C:plasma membrane"/>
    <property type="evidence" value="ECO:0007669"/>
    <property type="project" value="UniProtKB-SubCell"/>
</dbReference>
<reference evidence="15" key="2">
    <citation type="submission" date="2020-06" db="EMBL/GenBank/DDBJ databases">
        <authorList>
            <person name="Sheffer M."/>
        </authorList>
    </citation>
    <scope>NUCLEOTIDE SEQUENCE</scope>
</reference>
<keyword evidence="9 15" id="KW-0675">Receptor</keyword>
<gene>
    <name evidence="15" type="ORF">HNY73_012742</name>
</gene>
<evidence type="ECO:0000313" key="16">
    <source>
        <dbReference type="Proteomes" id="UP000807504"/>
    </source>
</evidence>
<keyword evidence="11" id="KW-1071">Ligand-gated ion channel</keyword>
<dbReference type="PANTHER" id="PTHR42643:SF24">
    <property type="entry name" value="IONOTROPIC RECEPTOR 60A"/>
    <property type="match status" value="1"/>
</dbReference>
<sequence length="412" mass="47177">MKKFKFPTEITVASLEFPPFFEFPSGKNFDTKPRGSEGKLLQLLSEALNFTYKLITPPDHLWGSRSPNGTWSGLVGLVSKGEADMALCSLGITNERKEVVDFSEPYIFQERTFATNFPKVLPKIYTYTYPFDMKTWCGILIALLLVSFLLKWFKLAKFSYMFTLLSVLGNLCSRSTDEGEFERSVLLVSWWTFSFIVSSSYAAVLASVLALPVYDNSPKNLDELAEFLKQKRYRVVIVKDTSFLINMLKNQRENVVYIAETMEKNNWFVSMEKYIDESSFDDNTAVLGTGLFFNFKFGKAPLSTKFISDDITEVVKVGLIINKHFCCKEALDTAVTKIVRSGLYQQIVNFEIYKAWLRAANSSLKHDENFSFVIEDVLGPFIVLLFGYSLSVVVFLSEILLYHSYYKQFIRS</sequence>
<feature type="domain" description="Ionotropic glutamate receptor L-glutamate and glycine-binding" evidence="14">
    <location>
        <begin position="19"/>
        <end position="80"/>
    </location>
</feature>
<dbReference type="PANTHER" id="PTHR42643">
    <property type="entry name" value="IONOTROPIC RECEPTOR 20A-RELATED"/>
    <property type="match status" value="1"/>
</dbReference>
<dbReference type="EMBL" id="JABXBU010001863">
    <property type="protein sequence ID" value="KAF8782460.1"/>
    <property type="molecule type" value="Genomic_DNA"/>
</dbReference>
<evidence type="ECO:0000256" key="1">
    <source>
        <dbReference type="ARBA" id="ARBA00004651"/>
    </source>
</evidence>
<dbReference type="OrthoDB" id="6503370at2759"/>
<dbReference type="SUPFAM" id="SSF53850">
    <property type="entry name" value="Periplasmic binding protein-like II"/>
    <property type="match status" value="1"/>
</dbReference>
<dbReference type="SMART" id="SM00918">
    <property type="entry name" value="Lig_chan-Glu_bd"/>
    <property type="match status" value="1"/>
</dbReference>
<evidence type="ECO:0000256" key="7">
    <source>
        <dbReference type="ARBA" id="ARBA00023065"/>
    </source>
</evidence>
<evidence type="ECO:0000256" key="12">
    <source>
        <dbReference type="ARBA" id="ARBA00023303"/>
    </source>
</evidence>
<comment type="subcellular location">
    <subcellularLocation>
        <location evidence="1">Cell membrane</location>
        <topology evidence="1">Multi-pass membrane protein</topology>
    </subcellularLocation>
</comment>
<dbReference type="Gene3D" id="3.40.190.10">
    <property type="entry name" value="Periplasmic binding protein-like II"/>
    <property type="match status" value="1"/>
</dbReference>
<evidence type="ECO:0000256" key="2">
    <source>
        <dbReference type="ARBA" id="ARBA00008685"/>
    </source>
</evidence>
<evidence type="ECO:0000256" key="8">
    <source>
        <dbReference type="ARBA" id="ARBA00023136"/>
    </source>
</evidence>